<keyword evidence="3" id="KW-0812">Transmembrane</keyword>
<dbReference type="InterPro" id="IPR011990">
    <property type="entry name" value="TPR-like_helical_dom_sf"/>
</dbReference>
<evidence type="ECO:0000313" key="5">
    <source>
        <dbReference type="Proteomes" id="UP000595140"/>
    </source>
</evidence>
<protein>
    <recommendedName>
        <fullName evidence="6">Pentacotripeptide-repeat region of PRORP domain-containing protein</fullName>
    </recommendedName>
</protein>
<gene>
    <name evidence="4" type="ORF">CCAM_LOCUS1920</name>
</gene>
<evidence type="ECO:0008006" key="6">
    <source>
        <dbReference type="Google" id="ProtNLM"/>
    </source>
</evidence>
<dbReference type="OrthoDB" id="600868at2759"/>
<keyword evidence="1" id="KW-0677">Repeat</keyword>
<evidence type="ECO:0000256" key="3">
    <source>
        <dbReference type="SAM" id="Phobius"/>
    </source>
</evidence>
<dbReference type="EMBL" id="OOIL02000104">
    <property type="protein sequence ID" value="VFQ60144.1"/>
    <property type="molecule type" value="Genomic_DNA"/>
</dbReference>
<feature type="repeat" description="PPR" evidence="2">
    <location>
        <begin position="40"/>
        <end position="74"/>
    </location>
</feature>
<dbReference type="Gene3D" id="1.25.40.10">
    <property type="entry name" value="Tetratricopeptide repeat domain"/>
    <property type="match status" value="5"/>
</dbReference>
<reference evidence="4 5" key="1">
    <citation type="submission" date="2018-04" db="EMBL/GenBank/DDBJ databases">
        <authorList>
            <person name="Vogel A."/>
        </authorList>
    </citation>
    <scope>NUCLEOTIDE SEQUENCE [LARGE SCALE GENOMIC DNA]</scope>
</reference>
<dbReference type="FunFam" id="1.25.40.10:FF:000090">
    <property type="entry name" value="Pentatricopeptide repeat-containing protein, chloroplastic"/>
    <property type="match status" value="1"/>
</dbReference>
<dbReference type="GO" id="GO:0003723">
    <property type="term" value="F:RNA binding"/>
    <property type="evidence" value="ECO:0007669"/>
    <property type="project" value="InterPro"/>
</dbReference>
<dbReference type="InterPro" id="IPR002885">
    <property type="entry name" value="PPR_rpt"/>
</dbReference>
<organism evidence="4 5">
    <name type="scientific">Cuscuta campestris</name>
    <dbReference type="NCBI Taxonomy" id="132261"/>
    <lineage>
        <taxon>Eukaryota</taxon>
        <taxon>Viridiplantae</taxon>
        <taxon>Streptophyta</taxon>
        <taxon>Embryophyta</taxon>
        <taxon>Tracheophyta</taxon>
        <taxon>Spermatophyta</taxon>
        <taxon>Magnoliopsida</taxon>
        <taxon>eudicotyledons</taxon>
        <taxon>Gunneridae</taxon>
        <taxon>Pentapetalae</taxon>
        <taxon>asterids</taxon>
        <taxon>lamiids</taxon>
        <taxon>Solanales</taxon>
        <taxon>Convolvulaceae</taxon>
        <taxon>Cuscuteae</taxon>
        <taxon>Cuscuta</taxon>
        <taxon>Cuscuta subgen. Grammica</taxon>
        <taxon>Cuscuta sect. Cleistogrammica</taxon>
    </lineage>
</organism>
<dbReference type="PANTHER" id="PTHR47926:SF442">
    <property type="entry name" value="PUTATIVE-RELATED"/>
    <property type="match status" value="1"/>
</dbReference>
<proteinExistence type="predicted"/>
<dbReference type="PROSITE" id="PS51375">
    <property type="entry name" value="PPR"/>
    <property type="match status" value="4"/>
</dbReference>
<keyword evidence="3" id="KW-0472">Membrane</keyword>
<accession>A0A484K8L3</accession>
<keyword evidence="5" id="KW-1185">Reference proteome</keyword>
<dbReference type="Proteomes" id="UP000595140">
    <property type="component" value="Unassembled WGS sequence"/>
</dbReference>
<keyword evidence="3" id="KW-1133">Transmembrane helix</keyword>
<feature type="repeat" description="PPR" evidence="2">
    <location>
        <begin position="479"/>
        <end position="513"/>
    </location>
</feature>
<dbReference type="PANTHER" id="PTHR47926">
    <property type="entry name" value="PENTATRICOPEPTIDE REPEAT-CONTAINING PROTEIN"/>
    <property type="match status" value="1"/>
</dbReference>
<evidence type="ECO:0000313" key="4">
    <source>
        <dbReference type="EMBL" id="VFQ60144.1"/>
    </source>
</evidence>
<sequence length="663" mass="73680">MVKLSHFTRIADRVRSPYFKPINRLLSSSSLNYLQTGHPSLYSYNKAIGNLVKCGSIECALQLFDEMPESDVISWNTVICGLNRSGFPGKSLYFYMRMIGQGIIENSSTFSSVLSICSNAGFYRQGFEMHCRVIVFGLNMNIYIVSALVGLYMKVGLVDLSLKLFYDLPERNLSIWNVVLRGICNSGRSNELLKLYTDMKLENVEPNELSICYMLRGCCSGRLLLQGRRMHCFVLKNGWLVTNLFIANHLVDFYSACGVLSDAWKLFVVIPPEDVISWSSMVSCFASNGLLHDALQVFQKMQSLGKTPSAQSLLGLLNVSIAGKHTLLGEQIHCFVLKLGFDYGNVLIQSALINMYGKFRNIESSVLLFENIPDPTLECCNSLMSSLLHCNIIKDVFDLFCFMVEEGIGFDGVTLSSTLKALSLSASVSVNSCGLLHCCAIKSGFVYDIGVTCSLIDTHSKSGHLSRSQQVFRELLSPNAICFTAMINAYARLGKGSETLMMFEAMIREGLEPDEVTFLCVLMGCSHSGMVTEARTVFDSMSTVHGISPDRRHYSCMVDLLGRIGLVSEAEELIQSAALEGDSVLWSSLLRSCRTHRNEQAGRRAAEKLMRLCPDSPAVWLQVSNFFSEIGDFDASVQIREVAVARKLSREIGYSLIDNEQQN</sequence>
<dbReference type="InterPro" id="IPR046960">
    <property type="entry name" value="PPR_At4g14850-like_plant"/>
</dbReference>
<feature type="repeat" description="PPR" evidence="2">
    <location>
        <begin position="172"/>
        <end position="206"/>
    </location>
</feature>
<evidence type="ECO:0000256" key="2">
    <source>
        <dbReference type="PROSITE-ProRule" id="PRU00708"/>
    </source>
</evidence>
<evidence type="ECO:0000256" key="1">
    <source>
        <dbReference type="ARBA" id="ARBA00022737"/>
    </source>
</evidence>
<feature type="repeat" description="PPR" evidence="2">
    <location>
        <begin position="274"/>
        <end position="308"/>
    </location>
</feature>
<dbReference type="Pfam" id="PF13041">
    <property type="entry name" value="PPR_2"/>
    <property type="match status" value="2"/>
</dbReference>
<dbReference type="Pfam" id="PF01535">
    <property type="entry name" value="PPR"/>
    <property type="match status" value="5"/>
</dbReference>
<dbReference type="AlphaFoldDB" id="A0A484K8L3"/>
<feature type="transmembrane region" description="Helical" evidence="3">
    <location>
        <begin position="133"/>
        <end position="153"/>
    </location>
</feature>
<dbReference type="GO" id="GO:0009451">
    <property type="term" value="P:RNA modification"/>
    <property type="evidence" value="ECO:0007669"/>
    <property type="project" value="InterPro"/>
</dbReference>
<dbReference type="NCBIfam" id="TIGR00756">
    <property type="entry name" value="PPR"/>
    <property type="match status" value="6"/>
</dbReference>
<name>A0A484K8L3_9ASTE</name>
<dbReference type="SUPFAM" id="SSF48452">
    <property type="entry name" value="TPR-like"/>
    <property type="match status" value="1"/>
</dbReference>